<dbReference type="CDD" id="cd07377">
    <property type="entry name" value="WHTH_GntR"/>
    <property type="match status" value="1"/>
</dbReference>
<organism evidence="5 6">
    <name type="scientific">Natronincola ferrireducens</name>
    <dbReference type="NCBI Taxonomy" id="393762"/>
    <lineage>
        <taxon>Bacteria</taxon>
        <taxon>Bacillati</taxon>
        <taxon>Bacillota</taxon>
        <taxon>Clostridia</taxon>
        <taxon>Peptostreptococcales</taxon>
        <taxon>Natronincolaceae</taxon>
        <taxon>Natronincola</taxon>
    </lineage>
</organism>
<dbReference type="PROSITE" id="PS50949">
    <property type="entry name" value="HTH_GNTR"/>
    <property type="match status" value="1"/>
</dbReference>
<dbReference type="STRING" id="393762.SAMN05660472_00150"/>
<dbReference type="InterPro" id="IPR000524">
    <property type="entry name" value="Tscrpt_reg_HTH_GntR"/>
</dbReference>
<dbReference type="RefSeq" id="WP_090548897.1">
    <property type="nucleotide sequence ID" value="NZ_FNFP01000001.1"/>
</dbReference>
<evidence type="ECO:0000313" key="5">
    <source>
        <dbReference type="EMBL" id="SDJ86948.1"/>
    </source>
</evidence>
<dbReference type="InterPro" id="IPR011663">
    <property type="entry name" value="UTRA"/>
</dbReference>
<dbReference type="InterPro" id="IPR036390">
    <property type="entry name" value="WH_DNA-bd_sf"/>
</dbReference>
<dbReference type="PRINTS" id="PR00035">
    <property type="entry name" value="HTHGNTR"/>
</dbReference>
<dbReference type="AlphaFoldDB" id="A0A1G8X8G4"/>
<dbReference type="GO" id="GO:0003677">
    <property type="term" value="F:DNA binding"/>
    <property type="evidence" value="ECO:0007669"/>
    <property type="project" value="UniProtKB-KW"/>
</dbReference>
<dbReference type="SMART" id="SM00345">
    <property type="entry name" value="HTH_GNTR"/>
    <property type="match status" value="1"/>
</dbReference>
<evidence type="ECO:0000256" key="2">
    <source>
        <dbReference type="ARBA" id="ARBA00023125"/>
    </source>
</evidence>
<proteinExistence type="predicted"/>
<dbReference type="Proteomes" id="UP000198718">
    <property type="component" value="Unassembled WGS sequence"/>
</dbReference>
<dbReference type="Pfam" id="PF07702">
    <property type="entry name" value="UTRA"/>
    <property type="match status" value="1"/>
</dbReference>
<dbReference type="InterPro" id="IPR036388">
    <property type="entry name" value="WH-like_DNA-bd_sf"/>
</dbReference>
<evidence type="ECO:0000256" key="1">
    <source>
        <dbReference type="ARBA" id="ARBA00023015"/>
    </source>
</evidence>
<dbReference type="PANTHER" id="PTHR44846:SF1">
    <property type="entry name" value="MANNOSYL-D-GLYCERATE TRANSPORT_METABOLISM SYSTEM REPRESSOR MNGR-RELATED"/>
    <property type="match status" value="1"/>
</dbReference>
<dbReference type="SUPFAM" id="SSF46785">
    <property type="entry name" value="Winged helix' DNA-binding domain"/>
    <property type="match status" value="1"/>
</dbReference>
<dbReference type="GO" id="GO:0045892">
    <property type="term" value="P:negative regulation of DNA-templated transcription"/>
    <property type="evidence" value="ECO:0007669"/>
    <property type="project" value="TreeGrafter"/>
</dbReference>
<dbReference type="EMBL" id="FNFP01000001">
    <property type="protein sequence ID" value="SDJ86948.1"/>
    <property type="molecule type" value="Genomic_DNA"/>
</dbReference>
<dbReference type="PANTHER" id="PTHR44846">
    <property type="entry name" value="MANNOSYL-D-GLYCERATE TRANSPORT/METABOLISM SYSTEM REPRESSOR MNGR-RELATED"/>
    <property type="match status" value="1"/>
</dbReference>
<dbReference type="Gene3D" id="1.10.10.10">
    <property type="entry name" value="Winged helix-like DNA-binding domain superfamily/Winged helix DNA-binding domain"/>
    <property type="match status" value="1"/>
</dbReference>
<keyword evidence="1" id="KW-0805">Transcription regulation</keyword>
<keyword evidence="2" id="KW-0238">DNA-binding</keyword>
<name>A0A1G8X8G4_9FIRM</name>
<evidence type="ECO:0000256" key="3">
    <source>
        <dbReference type="ARBA" id="ARBA00023163"/>
    </source>
</evidence>
<keyword evidence="6" id="KW-1185">Reference proteome</keyword>
<dbReference type="SMART" id="SM00866">
    <property type="entry name" value="UTRA"/>
    <property type="match status" value="1"/>
</dbReference>
<dbReference type="Pfam" id="PF00392">
    <property type="entry name" value="GntR"/>
    <property type="match status" value="1"/>
</dbReference>
<keyword evidence="3" id="KW-0804">Transcription</keyword>
<dbReference type="GO" id="GO:0003700">
    <property type="term" value="F:DNA-binding transcription factor activity"/>
    <property type="evidence" value="ECO:0007669"/>
    <property type="project" value="InterPro"/>
</dbReference>
<dbReference type="Gene3D" id="3.40.1410.10">
    <property type="entry name" value="Chorismate lyase-like"/>
    <property type="match status" value="1"/>
</dbReference>
<dbReference type="SUPFAM" id="SSF64288">
    <property type="entry name" value="Chorismate lyase-like"/>
    <property type="match status" value="1"/>
</dbReference>
<evidence type="ECO:0000259" key="4">
    <source>
        <dbReference type="PROSITE" id="PS50949"/>
    </source>
</evidence>
<evidence type="ECO:0000313" key="6">
    <source>
        <dbReference type="Proteomes" id="UP000198718"/>
    </source>
</evidence>
<sequence length="240" mass="27743">MINRNSVIPIYYQIEDWIKSQIENEQLRVDKVIPSERELTELFGVSRYTVRQAIGNLVNEGYLYRLSGKGTFVKDRNVIYKENKYTSFSEDMESLGKILKNKVIGFAITTASSSIANRLSINEKDDVISIKRIRSVDDVPFSYEMLFIPREIVGNMDEGFAEGSMMDYYENHLGLDIDHSLETIESVKAIEKTAEKLQVPKDAPLLLVKSKLFLGNGKQIHYRKSYFRGDKYKFTIKLKR</sequence>
<reference evidence="5 6" key="1">
    <citation type="submission" date="2016-10" db="EMBL/GenBank/DDBJ databases">
        <authorList>
            <person name="de Groot N.N."/>
        </authorList>
    </citation>
    <scope>NUCLEOTIDE SEQUENCE [LARGE SCALE GENOMIC DNA]</scope>
    <source>
        <strain evidence="5 6">DSM 18346</strain>
    </source>
</reference>
<feature type="domain" description="HTH gntR-type" evidence="4">
    <location>
        <begin position="8"/>
        <end position="76"/>
    </location>
</feature>
<gene>
    <name evidence="5" type="ORF">SAMN05660472_00150</name>
</gene>
<dbReference type="InterPro" id="IPR028978">
    <property type="entry name" value="Chorismate_lyase_/UTRA_dom_sf"/>
</dbReference>
<dbReference type="InterPro" id="IPR050679">
    <property type="entry name" value="Bact_HTH_transcr_reg"/>
</dbReference>
<dbReference type="FunFam" id="1.10.10.10:FF:000079">
    <property type="entry name" value="GntR family transcriptional regulator"/>
    <property type="match status" value="1"/>
</dbReference>
<dbReference type="OrthoDB" id="457376at2"/>
<protein>
    <submittedName>
        <fullName evidence="5">Transcriptional regulator, GntR family</fullName>
    </submittedName>
</protein>
<accession>A0A1G8X8G4</accession>